<dbReference type="EMBL" id="OW152819">
    <property type="protein sequence ID" value="CAH2072936.1"/>
    <property type="molecule type" value="Genomic_DNA"/>
</dbReference>
<keyword evidence="3" id="KW-1185">Reference proteome</keyword>
<organism evidence="2 3">
    <name type="scientific">Iphiclides podalirius</name>
    <name type="common">scarce swallowtail</name>
    <dbReference type="NCBI Taxonomy" id="110791"/>
    <lineage>
        <taxon>Eukaryota</taxon>
        <taxon>Metazoa</taxon>
        <taxon>Ecdysozoa</taxon>
        <taxon>Arthropoda</taxon>
        <taxon>Hexapoda</taxon>
        <taxon>Insecta</taxon>
        <taxon>Pterygota</taxon>
        <taxon>Neoptera</taxon>
        <taxon>Endopterygota</taxon>
        <taxon>Lepidoptera</taxon>
        <taxon>Glossata</taxon>
        <taxon>Ditrysia</taxon>
        <taxon>Papilionoidea</taxon>
        <taxon>Papilionidae</taxon>
        <taxon>Papilioninae</taxon>
        <taxon>Iphiclides</taxon>
    </lineage>
</organism>
<name>A0ABN8J0I5_9NEOP</name>
<dbReference type="Proteomes" id="UP000837857">
    <property type="component" value="Chromosome 7"/>
</dbReference>
<feature type="region of interest" description="Disordered" evidence="1">
    <location>
        <begin position="59"/>
        <end position="87"/>
    </location>
</feature>
<protein>
    <submittedName>
        <fullName evidence="2">Uncharacterized protein</fullName>
    </submittedName>
</protein>
<accession>A0ABN8J0I5</accession>
<evidence type="ECO:0000313" key="2">
    <source>
        <dbReference type="EMBL" id="CAH2072936.1"/>
    </source>
</evidence>
<proteinExistence type="predicted"/>
<evidence type="ECO:0000313" key="3">
    <source>
        <dbReference type="Proteomes" id="UP000837857"/>
    </source>
</evidence>
<evidence type="ECO:0000256" key="1">
    <source>
        <dbReference type="SAM" id="MobiDB-lite"/>
    </source>
</evidence>
<reference evidence="2" key="1">
    <citation type="submission" date="2022-03" db="EMBL/GenBank/DDBJ databases">
        <authorList>
            <person name="Martin H S."/>
        </authorList>
    </citation>
    <scope>NUCLEOTIDE SEQUENCE</scope>
</reference>
<feature type="non-terminal residue" evidence="2">
    <location>
        <position position="87"/>
    </location>
</feature>
<sequence>MIEVKVIRGKCVKALRRGREFGSTARQRRPSWPSELRDVVGTRSRCNSIINGDNTAIGEQRVAPDSNAGRDSFHCPSHRPREAEVPF</sequence>
<gene>
    <name evidence="2" type="ORF">IPOD504_LOCUS15405</name>
</gene>